<evidence type="ECO:0000259" key="1">
    <source>
        <dbReference type="Pfam" id="PF18480"/>
    </source>
</evidence>
<protein>
    <recommendedName>
        <fullName evidence="1">DUF5615 domain-containing protein</fullName>
    </recommendedName>
</protein>
<dbReference type="Pfam" id="PF18480">
    <property type="entry name" value="DUF5615"/>
    <property type="match status" value="1"/>
</dbReference>
<feature type="domain" description="DUF5615" evidence="1">
    <location>
        <begin position="1"/>
        <end position="109"/>
    </location>
</feature>
<proteinExistence type="predicted"/>
<dbReference type="Proteomes" id="UP000326678">
    <property type="component" value="Chromosome Gxm1"/>
</dbReference>
<dbReference type="RefSeq" id="WP_152588444.1">
    <property type="nucleotide sequence ID" value="NZ_CP045226.1"/>
</dbReference>
<evidence type="ECO:0000313" key="2">
    <source>
        <dbReference type="EMBL" id="QFS43981.1"/>
    </source>
</evidence>
<dbReference type="InterPro" id="IPR041049">
    <property type="entry name" value="DUF5615"/>
</dbReference>
<sequence>MRFLANENFPLPSVQLLRLAGYDIASVTEDSPGIEDTEVLTRAANEQRVILTFDRDYGELIYRLRLPSPTGVIYLRFRPHTPEEPATLLLNLLEIEGLQFEGRFTVVERDQIRQRPLP</sequence>
<name>A0A5P8VUI5_9NOSO</name>
<evidence type="ECO:0000313" key="3">
    <source>
        <dbReference type="Proteomes" id="UP000326678"/>
    </source>
</evidence>
<organism evidence="2 3">
    <name type="scientific">Nostoc sphaeroides CCNUC1</name>
    <dbReference type="NCBI Taxonomy" id="2653204"/>
    <lineage>
        <taxon>Bacteria</taxon>
        <taxon>Bacillati</taxon>
        <taxon>Cyanobacteriota</taxon>
        <taxon>Cyanophyceae</taxon>
        <taxon>Nostocales</taxon>
        <taxon>Nostocaceae</taxon>
        <taxon>Nostoc</taxon>
    </lineage>
</organism>
<accession>A0A5P8VUI5</accession>
<reference evidence="2 3" key="1">
    <citation type="submission" date="2019-10" db="EMBL/GenBank/DDBJ databases">
        <title>Genomic and transcriptomic insights into the perfect genentic adaptation of a filamentous nitrogen-fixing cyanobacterium to rice fields.</title>
        <authorList>
            <person name="Chen Z."/>
        </authorList>
    </citation>
    <scope>NUCLEOTIDE SEQUENCE [LARGE SCALE GENOMIC DNA]</scope>
    <source>
        <strain evidence="2">CCNUC1</strain>
    </source>
</reference>
<keyword evidence="3" id="KW-1185">Reference proteome</keyword>
<dbReference type="KEGG" id="nsh:GXM_01454"/>
<gene>
    <name evidence="2" type="ORF">GXM_01454</name>
</gene>
<dbReference type="EMBL" id="CP045226">
    <property type="protein sequence ID" value="QFS43981.1"/>
    <property type="molecule type" value="Genomic_DNA"/>
</dbReference>
<dbReference type="AlphaFoldDB" id="A0A5P8VUI5"/>